<comment type="caution">
    <text evidence="2">The sequence shown here is derived from an EMBL/GenBank/DDBJ whole genome shotgun (WGS) entry which is preliminary data.</text>
</comment>
<evidence type="ECO:0000313" key="3">
    <source>
        <dbReference type="Proteomes" id="UP000288002"/>
    </source>
</evidence>
<accession>A0AA94EKD0</accession>
<sequence length="1202" mass="131940">MNNSINLFKPLPASASTQERLAIADTLSSLYELSDSPSSTNTDRADDHVDISKILVNLIEDSEFDHAHRSCRTVFRQLVRQPGFMALSGPYGPGEDVFFLISEDGELLQAEVAAPSAADVEFINVIDTVTRAIPDSADTLKQLATAARFTGGIISSSHYIPLKNWLAFHQLDTPNNIQGISSLVNFLKLQLPAPPPYGNYWGLSQDTAEPQLAISTDQHGAIRQCIAQVINNNGPKPQTLLDYLADAMLGSTFSKAFVQEDLDPSWALIVDTPQAKAFTQACMSALNPQAPATQTPLTHHQRSALLVAAILLDFGLAEDSARRFYHSFHLYAPRYVQATRNEIIEKLTDIVVNSYGVQPTCAPLALQLIFAGLAPEFLVVTPPNLQLGSCGWIMLRKSVLLAESVAPGLSRRMTYDSLKTLGATAPVSPAQQALHDLIMTRCILVWSAINGLEPDPSEDLPTQWLVEQALGRYHTFQGQMSEALKNIATPPVSRRALARATIEGAGLDPESVIRNTSNQDESLLDLYLARRFSAYNSDWTERLQRLEPANTLYAREIDRQYPLHQKGLGTLTRLALMQSQVADRVAIEQGHLALYRLIRVRPISSAGLIRSETDVHAPYGVILLSKVNEDICAYELFPLQGACRENQTLTRQFNTRPLWLEADAQFASQIVLYGASMDPAYFNGKALDSRPDPQTHDFVLERFAQFDRADFISYQRSPMQSFESQRFQAIAEQLVEHNPPLPYNAFYAMGYDQTTIEASNERWEQAFETILNIIIPFKECIEGLASGKEDRRSSALFSCVMDATLVLFAFVGAAGTFAKALSSSARLLNLSRVGGRFVLSLFNPLDGVPQLLQSGAKLLGKGAFKLGHYGLSITQLGAGQLRRLTNSTSGSYDLVKALNKTGAAAEIRMSLPTVAHARALFKDDTLETVEQVVARLSEKNISLPKDASVFELEHLFNNSIREAAIPLRSVQDLESSIGSTAVNDLLTAFIESKPGRFNGTYFTIGAHDYAQTLGIVAEIEAKKITYLKNHQQSVLAKDLGKAPYSDVMPESSFNPEGLIDNSQRAAAWMLQGSTSAGNDFENIVAVLREYTNNKKSLLDPLLIQEIHARLVPDLAGSIRQAGAPTKYGSSTTGFALLEQHLKTLDATHQHVDKHLLAAIAGFQGFGDGNGRTASAVYAISQLRNQQFTPMPKQVFLLLSDLG</sequence>
<evidence type="ECO:0000259" key="1">
    <source>
        <dbReference type="PROSITE" id="PS51459"/>
    </source>
</evidence>
<dbReference type="AlphaFoldDB" id="A0AA94EKD0"/>
<dbReference type="InterPro" id="IPR036597">
    <property type="entry name" value="Fido-like_dom_sf"/>
</dbReference>
<dbReference type="PROSITE" id="PS51459">
    <property type="entry name" value="FIDO"/>
    <property type="match status" value="1"/>
</dbReference>
<dbReference type="SUPFAM" id="SSF140931">
    <property type="entry name" value="Fic-like"/>
    <property type="match status" value="1"/>
</dbReference>
<gene>
    <name evidence="2" type="ORF">A9HBioS_4808</name>
</gene>
<evidence type="ECO:0000313" key="2">
    <source>
        <dbReference type="EMBL" id="RVD75237.1"/>
    </source>
</evidence>
<protein>
    <recommendedName>
        <fullName evidence="1">Fido domain-containing protein</fullName>
    </recommendedName>
</protein>
<dbReference type="RefSeq" id="WP_127651839.1">
    <property type="nucleotide sequence ID" value="NZ_MKWS01000020.1"/>
</dbReference>
<feature type="domain" description="Fido" evidence="1">
    <location>
        <begin position="1098"/>
        <end position="1202"/>
    </location>
</feature>
<dbReference type="InterPro" id="IPR003812">
    <property type="entry name" value="Fido"/>
</dbReference>
<reference evidence="2 3" key="1">
    <citation type="submission" date="2016-10" db="EMBL/GenBank/DDBJ databases">
        <title>Search of new enzymes for the oxidation of sulfur compounds.</title>
        <authorList>
            <person name="Novo A."/>
            <person name="Moreira I.S."/>
            <person name="Castro P.M."/>
        </authorList>
    </citation>
    <scope>NUCLEOTIDE SEQUENCE [LARGE SCALE GENOMIC DNA]</scope>
    <source>
        <strain evidence="2 3">A9</strain>
    </source>
</reference>
<dbReference type="Proteomes" id="UP000288002">
    <property type="component" value="Unassembled WGS sequence"/>
</dbReference>
<dbReference type="Gene3D" id="1.10.3290.10">
    <property type="entry name" value="Fido-like domain"/>
    <property type="match status" value="1"/>
</dbReference>
<proteinExistence type="predicted"/>
<dbReference type="EMBL" id="MKWS01000020">
    <property type="protein sequence ID" value="RVD75237.1"/>
    <property type="molecule type" value="Genomic_DNA"/>
</dbReference>
<organism evidence="2 3">
    <name type="scientific">Pseudomonas koreensis</name>
    <dbReference type="NCBI Taxonomy" id="198620"/>
    <lineage>
        <taxon>Bacteria</taxon>
        <taxon>Pseudomonadati</taxon>
        <taxon>Pseudomonadota</taxon>
        <taxon>Gammaproteobacteria</taxon>
        <taxon>Pseudomonadales</taxon>
        <taxon>Pseudomonadaceae</taxon>
        <taxon>Pseudomonas</taxon>
    </lineage>
</organism>
<name>A0AA94EKD0_9PSED</name>